<reference evidence="3" key="1">
    <citation type="journal article" date="2022" name="Int. J. Syst. Evol. Microbiol.">
        <title>Anaeromyxobacter oryzae sp. nov., Anaeromyxobacter diazotrophicus sp. nov. and Anaeromyxobacter paludicola sp. nov., isolated from paddy soils.</title>
        <authorList>
            <person name="Itoh H."/>
            <person name="Xu Z."/>
            <person name="Mise K."/>
            <person name="Masuda Y."/>
            <person name="Ushijima N."/>
            <person name="Hayakawa C."/>
            <person name="Shiratori Y."/>
            <person name="Senoo K."/>
        </authorList>
    </citation>
    <scope>NUCLEOTIDE SEQUENCE [LARGE SCALE GENOMIC DNA]</scope>
    <source>
        <strain evidence="3">Red232</strain>
    </source>
</reference>
<sequence length="190" mass="19939">MTGTVTRARDVGLELARMLATLFWVSGASVVTVAVLGAVPGWIAGESAGVRRVTSVDDAERRLGARLLLPAFFPERIAWPAAEVRVAGGRRGSAALAFRDHAGAPALQLVQATDDAAPIADALLEGATVLDTRRTAVASRPATLSSVLVEGVRWSELRWSLGGRAVVLRGRGDLDELFAIARSIHGRAAP</sequence>
<feature type="transmembrane region" description="Helical" evidence="1">
    <location>
        <begin position="21"/>
        <end position="43"/>
    </location>
</feature>
<keyword evidence="1" id="KW-0812">Transmembrane</keyword>
<accession>A0ABN6N2W4</accession>
<keyword evidence="3" id="KW-1185">Reference proteome</keyword>
<evidence type="ECO:0000313" key="3">
    <source>
        <dbReference type="Proteomes" id="UP001162891"/>
    </source>
</evidence>
<evidence type="ECO:0000256" key="1">
    <source>
        <dbReference type="SAM" id="Phobius"/>
    </source>
</evidence>
<gene>
    <name evidence="2" type="ORF">AMOR_58610</name>
</gene>
<protein>
    <recommendedName>
        <fullName evidence="4">Transmembrane protein</fullName>
    </recommendedName>
</protein>
<dbReference type="Proteomes" id="UP001162891">
    <property type="component" value="Chromosome"/>
</dbReference>
<proteinExistence type="predicted"/>
<keyword evidence="1" id="KW-1133">Transmembrane helix</keyword>
<name>A0ABN6N2W4_9BACT</name>
<evidence type="ECO:0008006" key="4">
    <source>
        <dbReference type="Google" id="ProtNLM"/>
    </source>
</evidence>
<dbReference type="EMBL" id="AP025591">
    <property type="protein sequence ID" value="BDG06865.1"/>
    <property type="molecule type" value="Genomic_DNA"/>
</dbReference>
<evidence type="ECO:0000313" key="2">
    <source>
        <dbReference type="EMBL" id="BDG06865.1"/>
    </source>
</evidence>
<keyword evidence="1" id="KW-0472">Membrane</keyword>
<organism evidence="2 3">
    <name type="scientific">Anaeromyxobacter oryzae</name>
    <dbReference type="NCBI Taxonomy" id="2918170"/>
    <lineage>
        <taxon>Bacteria</taxon>
        <taxon>Pseudomonadati</taxon>
        <taxon>Myxococcota</taxon>
        <taxon>Myxococcia</taxon>
        <taxon>Myxococcales</taxon>
        <taxon>Cystobacterineae</taxon>
        <taxon>Anaeromyxobacteraceae</taxon>
        <taxon>Anaeromyxobacter</taxon>
    </lineage>
</organism>
<dbReference type="RefSeq" id="WP_248357340.1">
    <property type="nucleotide sequence ID" value="NZ_AP025591.1"/>
</dbReference>